<evidence type="ECO:0000256" key="2">
    <source>
        <dbReference type="ARBA" id="ARBA00022491"/>
    </source>
</evidence>
<evidence type="ECO:0000256" key="1">
    <source>
        <dbReference type="ARBA" id="ARBA00004123"/>
    </source>
</evidence>
<dbReference type="EMBL" id="BPWL01000006">
    <property type="protein sequence ID" value="GJJ11454.1"/>
    <property type="molecule type" value="Genomic_DNA"/>
</dbReference>
<name>A0AAV5AFI5_9AGAM</name>
<proteinExistence type="predicted"/>
<evidence type="ECO:0000256" key="5">
    <source>
        <dbReference type="ARBA" id="ARBA00023242"/>
    </source>
</evidence>
<evidence type="ECO:0000313" key="7">
    <source>
        <dbReference type="EMBL" id="GJJ11454.1"/>
    </source>
</evidence>
<evidence type="ECO:0000313" key="8">
    <source>
        <dbReference type="Proteomes" id="UP001050691"/>
    </source>
</evidence>
<dbReference type="Pfam" id="PF08598">
    <property type="entry name" value="Sds3"/>
    <property type="match status" value="1"/>
</dbReference>
<organism evidence="7 8">
    <name type="scientific">Clathrus columnatus</name>
    <dbReference type="NCBI Taxonomy" id="1419009"/>
    <lineage>
        <taxon>Eukaryota</taxon>
        <taxon>Fungi</taxon>
        <taxon>Dikarya</taxon>
        <taxon>Basidiomycota</taxon>
        <taxon>Agaricomycotina</taxon>
        <taxon>Agaricomycetes</taxon>
        <taxon>Phallomycetidae</taxon>
        <taxon>Phallales</taxon>
        <taxon>Clathraceae</taxon>
        <taxon>Clathrus</taxon>
    </lineage>
</organism>
<comment type="subcellular location">
    <subcellularLocation>
        <location evidence="1">Nucleus</location>
    </subcellularLocation>
</comment>
<keyword evidence="3" id="KW-0805">Transcription regulation</keyword>
<feature type="compositionally biased region" description="Basic and acidic residues" evidence="6">
    <location>
        <begin position="173"/>
        <end position="183"/>
    </location>
</feature>
<reference evidence="7" key="1">
    <citation type="submission" date="2021-10" db="EMBL/GenBank/DDBJ databases">
        <title>De novo Genome Assembly of Clathrus columnatus (Basidiomycota, Fungi) Using Illumina and Nanopore Sequence Data.</title>
        <authorList>
            <person name="Ogiso-Tanaka E."/>
            <person name="Itagaki H."/>
            <person name="Hosoya T."/>
            <person name="Hosaka K."/>
        </authorList>
    </citation>
    <scope>NUCLEOTIDE SEQUENCE</scope>
    <source>
        <strain evidence="7">MO-923</strain>
    </source>
</reference>
<accession>A0AAV5AFI5</accession>
<dbReference type="AlphaFoldDB" id="A0AAV5AFI5"/>
<sequence length="341" mass="37271">MPPQAGVFAIPYKASRNSEHQVSISDVSAPYVLPRSPLPSTFFSVLTLQSIADDSKLLKDRKRREVVGKLGKDLNDYRRDDMMSRYTEDSSKHQQMSMQIAVAPHLVPEYTLALYPISLERAALLNQISLDEEYAIECVRAAWEEERAKVEEEWNKGRDRIRDRMLEGIEERRKRAREDKDGEGNIGDASLDSQSRPHVTRKLRNKLSASAGGGRSPSPSLPYSTLPTQGNPSAIINPYSLALDTLPSPFPLALPLKEPPPRRGGKASAPAQQNQTGGGGGGRGNMDSNLLPIVGTGASVGLGKSLSGLTSARDIDIEADLIELRRGARRKRQAASGPARI</sequence>
<dbReference type="GO" id="GO:0005654">
    <property type="term" value="C:nucleoplasm"/>
    <property type="evidence" value="ECO:0007669"/>
    <property type="project" value="UniProtKB-ARBA"/>
</dbReference>
<feature type="region of interest" description="Disordered" evidence="6">
    <location>
        <begin position="254"/>
        <end position="284"/>
    </location>
</feature>
<feature type="compositionally biased region" description="Low complexity" evidence="6">
    <location>
        <begin position="216"/>
        <end position="228"/>
    </location>
</feature>
<keyword evidence="5" id="KW-0539">Nucleus</keyword>
<dbReference type="GO" id="GO:0010468">
    <property type="term" value="P:regulation of gene expression"/>
    <property type="evidence" value="ECO:0007669"/>
    <property type="project" value="UniProtKB-ARBA"/>
</dbReference>
<keyword evidence="8" id="KW-1185">Reference proteome</keyword>
<feature type="region of interest" description="Disordered" evidence="6">
    <location>
        <begin position="173"/>
        <end position="229"/>
    </location>
</feature>
<evidence type="ECO:0000256" key="3">
    <source>
        <dbReference type="ARBA" id="ARBA00023015"/>
    </source>
</evidence>
<evidence type="ECO:0000256" key="4">
    <source>
        <dbReference type="ARBA" id="ARBA00023163"/>
    </source>
</evidence>
<keyword evidence="4" id="KW-0804">Transcription</keyword>
<protein>
    <submittedName>
        <fullName evidence="7">Uncharacterized protein</fullName>
    </submittedName>
</protein>
<comment type="caution">
    <text evidence="7">The sequence shown here is derived from an EMBL/GenBank/DDBJ whole genome shotgun (WGS) entry which is preliminary data.</text>
</comment>
<dbReference type="InterPro" id="IPR013907">
    <property type="entry name" value="Sds3"/>
</dbReference>
<gene>
    <name evidence="7" type="ORF">Clacol_005687</name>
</gene>
<dbReference type="SMART" id="SM01401">
    <property type="entry name" value="Sds3"/>
    <property type="match status" value="1"/>
</dbReference>
<dbReference type="Proteomes" id="UP001050691">
    <property type="component" value="Unassembled WGS sequence"/>
</dbReference>
<evidence type="ECO:0000256" key="6">
    <source>
        <dbReference type="SAM" id="MobiDB-lite"/>
    </source>
</evidence>
<keyword evidence="2" id="KW-0678">Repressor</keyword>